<dbReference type="Pfam" id="PF01138">
    <property type="entry name" value="RNase_PH"/>
    <property type="match status" value="1"/>
</dbReference>
<evidence type="ECO:0000313" key="11">
    <source>
        <dbReference type="Proteomes" id="UP000001072"/>
    </source>
</evidence>
<dbReference type="GO" id="GO:0034475">
    <property type="term" value="P:U4 snRNA 3'-end processing"/>
    <property type="evidence" value="ECO:0007669"/>
    <property type="project" value="EnsemblFungi"/>
</dbReference>
<keyword evidence="5" id="KW-0271">Exosome</keyword>
<name>F4S640_MELLP</name>
<dbReference type="GO" id="GO:0071031">
    <property type="term" value="P:nuclear mRNA surveillance of mRNA 3'-end processing"/>
    <property type="evidence" value="ECO:0007669"/>
    <property type="project" value="EnsemblFungi"/>
</dbReference>
<dbReference type="GO" id="GO:0000176">
    <property type="term" value="C:nuclear exosome (RNase complex)"/>
    <property type="evidence" value="ECO:0007669"/>
    <property type="project" value="EnsemblFungi"/>
</dbReference>
<dbReference type="GeneID" id="18931001"/>
<dbReference type="GO" id="GO:0034473">
    <property type="term" value="P:U1 snRNA 3'-end processing"/>
    <property type="evidence" value="ECO:0007669"/>
    <property type="project" value="EnsemblFungi"/>
</dbReference>
<dbReference type="GO" id="GO:0070478">
    <property type="term" value="P:nuclear-transcribed mRNA catabolic process, 3'-5' exonucleolytic nonsense-mediated decay"/>
    <property type="evidence" value="ECO:0007669"/>
    <property type="project" value="EnsemblFungi"/>
</dbReference>
<dbReference type="GO" id="GO:0000785">
    <property type="term" value="C:chromatin"/>
    <property type="evidence" value="ECO:0007669"/>
    <property type="project" value="EnsemblFungi"/>
</dbReference>
<dbReference type="HOGENOM" id="CLU_063514_0_0_1"/>
<dbReference type="GO" id="GO:0071038">
    <property type="term" value="P:TRAMP-dependent tRNA surveillance pathway"/>
    <property type="evidence" value="ECO:0007669"/>
    <property type="project" value="EnsemblFungi"/>
</dbReference>
<evidence type="ECO:0000256" key="6">
    <source>
        <dbReference type="ARBA" id="ARBA00063066"/>
    </source>
</evidence>
<dbReference type="InterPro" id="IPR036345">
    <property type="entry name" value="ExoRNase_PH_dom2_sf"/>
</dbReference>
<dbReference type="SUPFAM" id="SSF54211">
    <property type="entry name" value="Ribosomal protein S5 domain 2-like"/>
    <property type="match status" value="1"/>
</dbReference>
<comment type="similarity">
    <text evidence="3">Belongs to the RNase PH family.</text>
</comment>
<dbReference type="Gene3D" id="3.30.230.70">
    <property type="entry name" value="GHMP Kinase, N-terminal domain"/>
    <property type="match status" value="1"/>
</dbReference>
<evidence type="ECO:0000259" key="9">
    <source>
        <dbReference type="Pfam" id="PF01138"/>
    </source>
</evidence>
<proteinExistence type="inferred from homology"/>
<dbReference type="GO" id="GO:0016075">
    <property type="term" value="P:rRNA catabolic process"/>
    <property type="evidence" value="ECO:0007669"/>
    <property type="project" value="EnsemblFungi"/>
</dbReference>
<keyword evidence="11" id="KW-1185">Reference proteome</keyword>
<organism evidence="11">
    <name type="scientific">Melampsora larici-populina (strain 98AG31 / pathotype 3-4-7)</name>
    <name type="common">Poplar leaf rust fungus</name>
    <dbReference type="NCBI Taxonomy" id="747676"/>
    <lineage>
        <taxon>Eukaryota</taxon>
        <taxon>Fungi</taxon>
        <taxon>Dikarya</taxon>
        <taxon>Basidiomycota</taxon>
        <taxon>Pucciniomycotina</taxon>
        <taxon>Pucciniomycetes</taxon>
        <taxon>Pucciniales</taxon>
        <taxon>Melampsoraceae</taxon>
        <taxon>Melampsora</taxon>
    </lineage>
</organism>
<dbReference type="FunCoup" id="F4S640">
    <property type="interactions" value="365"/>
</dbReference>
<protein>
    <recommendedName>
        <fullName evidence="7">Ribosomal RNA-processing protein 41</fullName>
    </recommendedName>
</protein>
<dbReference type="GO" id="GO:0071039">
    <property type="term" value="P:nuclear polyadenylation-dependent CUT catabolic process"/>
    <property type="evidence" value="ECO:0007669"/>
    <property type="project" value="EnsemblFungi"/>
</dbReference>
<gene>
    <name evidence="10" type="ORF">MELLADRAFT_68249</name>
</gene>
<dbReference type="GO" id="GO:0005730">
    <property type="term" value="C:nucleolus"/>
    <property type="evidence" value="ECO:0007669"/>
    <property type="project" value="UniProtKB-SubCell"/>
</dbReference>
<dbReference type="PANTHER" id="PTHR11953:SF0">
    <property type="entry name" value="EXOSOME COMPLEX COMPONENT RRP41"/>
    <property type="match status" value="1"/>
</dbReference>
<keyword evidence="4" id="KW-0963">Cytoplasm</keyword>
<evidence type="ECO:0000313" key="10">
    <source>
        <dbReference type="EMBL" id="EGF99909.1"/>
    </source>
</evidence>
<dbReference type="GO" id="GO:0030847">
    <property type="term" value="P:termination of RNA polymerase II transcription, exosome-dependent"/>
    <property type="evidence" value="ECO:0007669"/>
    <property type="project" value="EnsemblFungi"/>
</dbReference>
<dbReference type="RefSeq" id="XP_007416817.1">
    <property type="nucleotide sequence ID" value="XM_007416755.1"/>
</dbReference>
<dbReference type="CDD" id="cd11370">
    <property type="entry name" value="RNase_PH_RRP41"/>
    <property type="match status" value="1"/>
</dbReference>
<dbReference type="EMBL" id="GL883153">
    <property type="protein sequence ID" value="EGF99909.1"/>
    <property type="molecule type" value="Genomic_DNA"/>
</dbReference>
<evidence type="ECO:0000256" key="1">
    <source>
        <dbReference type="ARBA" id="ARBA00004496"/>
    </source>
</evidence>
<dbReference type="GO" id="GO:0071051">
    <property type="term" value="P:poly(A)-dependent snoRNA 3'-end processing"/>
    <property type="evidence" value="ECO:0007669"/>
    <property type="project" value="EnsemblFungi"/>
</dbReference>
<feature type="region of interest" description="Disordered" evidence="8">
    <location>
        <begin position="52"/>
        <end position="75"/>
    </location>
</feature>
<dbReference type="GO" id="GO:0000177">
    <property type="term" value="C:cytoplasmic exosome (RNase complex)"/>
    <property type="evidence" value="ECO:0007669"/>
    <property type="project" value="EnsemblFungi"/>
</dbReference>
<accession>F4S640</accession>
<dbReference type="InParanoid" id="F4S640"/>
<evidence type="ECO:0000256" key="4">
    <source>
        <dbReference type="ARBA" id="ARBA00022490"/>
    </source>
</evidence>
<evidence type="ECO:0000256" key="2">
    <source>
        <dbReference type="ARBA" id="ARBA00004604"/>
    </source>
</evidence>
<evidence type="ECO:0000256" key="7">
    <source>
        <dbReference type="ARBA" id="ARBA00077929"/>
    </source>
</evidence>
<dbReference type="KEGG" id="mlr:MELLADRAFT_68249"/>
<comment type="subcellular location">
    <subcellularLocation>
        <location evidence="1">Cytoplasm</location>
    </subcellularLocation>
    <subcellularLocation>
        <location evidence="2">Nucleus</location>
        <location evidence="2">Nucleolus</location>
    </subcellularLocation>
</comment>
<dbReference type="GO" id="GO:0003723">
    <property type="term" value="F:RNA binding"/>
    <property type="evidence" value="ECO:0007669"/>
    <property type="project" value="TreeGrafter"/>
</dbReference>
<dbReference type="eggNOG" id="KOG1068">
    <property type="taxonomic scope" value="Eukaryota"/>
</dbReference>
<dbReference type="Proteomes" id="UP000001072">
    <property type="component" value="Unassembled WGS sequence"/>
</dbReference>
<feature type="compositionally biased region" description="Low complexity" evidence="8">
    <location>
        <begin position="61"/>
        <end position="75"/>
    </location>
</feature>
<evidence type="ECO:0000256" key="8">
    <source>
        <dbReference type="SAM" id="MobiDB-lite"/>
    </source>
</evidence>
<dbReference type="FunFam" id="3.30.230.70:FF:000004">
    <property type="entry name" value="Exosome complex component Rrp41"/>
    <property type="match status" value="1"/>
</dbReference>
<comment type="subunit">
    <text evidence="6">Component of the RNA exosome complex. Specifically part of the catalytically inactive RNA exosome core complex (Exo-9) which may associate with the catalytic subunits RRP6 and DIS3 in cytoplasmic- and nuclear-specific RNA exosome complex forms. Exo-9 is formed by a hexameric base ring of RNase PH domain-containing subunits and a cap ring consisting of CSL4, RRP4 and RRP40.</text>
</comment>
<dbReference type="InterPro" id="IPR050080">
    <property type="entry name" value="RNase_PH"/>
</dbReference>
<dbReference type="InterPro" id="IPR027408">
    <property type="entry name" value="PNPase/RNase_PH_dom_sf"/>
</dbReference>
<dbReference type="GO" id="GO:0000467">
    <property type="term" value="P:exonucleolytic trimming to generate mature 3'-end of 5.8S rRNA from tricistronic rRNA transcript (SSU-rRNA, 5.8S rRNA, LSU-rRNA)"/>
    <property type="evidence" value="ECO:0007669"/>
    <property type="project" value="EnsemblFungi"/>
</dbReference>
<dbReference type="GO" id="GO:0034476">
    <property type="term" value="P:U5 snRNA 3'-end processing"/>
    <property type="evidence" value="ECO:0007669"/>
    <property type="project" value="EnsemblFungi"/>
</dbReference>
<dbReference type="PANTHER" id="PTHR11953">
    <property type="entry name" value="EXOSOME COMPLEX COMPONENT"/>
    <property type="match status" value="1"/>
</dbReference>
<dbReference type="InterPro" id="IPR020568">
    <property type="entry name" value="Ribosomal_Su5_D2-typ_SF"/>
</dbReference>
<dbReference type="InterPro" id="IPR001247">
    <property type="entry name" value="ExoRNase_PH_dom1"/>
</dbReference>
<dbReference type="AlphaFoldDB" id="F4S640"/>
<dbReference type="SUPFAM" id="SSF55666">
    <property type="entry name" value="Ribonuclease PH domain 2-like"/>
    <property type="match status" value="1"/>
</dbReference>
<evidence type="ECO:0000256" key="5">
    <source>
        <dbReference type="ARBA" id="ARBA00022835"/>
    </source>
</evidence>
<dbReference type="VEuPathDB" id="FungiDB:MELLADRAFT_68249"/>
<dbReference type="OrthoDB" id="437922at2759"/>
<sequence>MSRIEILSSAGLRQDNRRPYELRQLDFKILKSSPNSLDGSSIVSHGLTKVTSSVSGPKEITSSSSSNHKSNLKSHTNNVGSIQVYVNMTNFSQSDRKKLSKVDKRLMDLSFSIQNTFESVIMLKLYPRSLIEIFIEVLQEDGGLLQAAINATSLSLIASGISIQDYILAISIGSLSNPNLPLLDVTNLEQLDLPSLTIASLPRSSKISLIQVESRLNIDEFEKLCRIGLEACEVLKDELLGEVKRWMLDLNSIVGFDDSDSKNVQDVKMVL</sequence>
<reference evidence="11" key="1">
    <citation type="journal article" date="2011" name="Proc. Natl. Acad. Sci. U.S.A.">
        <title>Obligate biotrophy features unraveled by the genomic analysis of rust fungi.</title>
        <authorList>
            <person name="Duplessis S."/>
            <person name="Cuomo C.A."/>
            <person name="Lin Y.-C."/>
            <person name="Aerts A."/>
            <person name="Tisserant E."/>
            <person name="Veneault-Fourrey C."/>
            <person name="Joly D.L."/>
            <person name="Hacquard S."/>
            <person name="Amselem J."/>
            <person name="Cantarel B.L."/>
            <person name="Chiu R."/>
            <person name="Coutinho P.M."/>
            <person name="Feau N."/>
            <person name="Field M."/>
            <person name="Frey P."/>
            <person name="Gelhaye E."/>
            <person name="Goldberg J."/>
            <person name="Grabherr M.G."/>
            <person name="Kodira C.D."/>
            <person name="Kohler A."/>
            <person name="Kuees U."/>
            <person name="Lindquist E.A."/>
            <person name="Lucas S.M."/>
            <person name="Mago R."/>
            <person name="Mauceli E."/>
            <person name="Morin E."/>
            <person name="Murat C."/>
            <person name="Pangilinan J.L."/>
            <person name="Park R."/>
            <person name="Pearson M."/>
            <person name="Quesneville H."/>
            <person name="Rouhier N."/>
            <person name="Sakthikumar S."/>
            <person name="Salamov A.A."/>
            <person name="Schmutz J."/>
            <person name="Selles B."/>
            <person name="Shapiro H."/>
            <person name="Tanguay P."/>
            <person name="Tuskan G.A."/>
            <person name="Henrissat B."/>
            <person name="Van de Peer Y."/>
            <person name="Rouze P."/>
            <person name="Ellis J.G."/>
            <person name="Dodds P.N."/>
            <person name="Schein J.E."/>
            <person name="Zhong S."/>
            <person name="Hamelin R.C."/>
            <person name="Grigoriev I.V."/>
            <person name="Szabo L.J."/>
            <person name="Martin F."/>
        </authorList>
    </citation>
    <scope>NUCLEOTIDE SEQUENCE [LARGE SCALE GENOMIC DNA]</scope>
    <source>
        <strain evidence="11">98AG31 / pathotype 3-4-7</strain>
    </source>
</reference>
<dbReference type="STRING" id="747676.F4S640"/>
<evidence type="ECO:0000256" key="3">
    <source>
        <dbReference type="ARBA" id="ARBA00006678"/>
    </source>
</evidence>
<feature type="domain" description="Exoribonuclease phosphorolytic" evidence="9">
    <location>
        <begin position="33"/>
        <end position="161"/>
    </location>
</feature>